<gene>
    <name evidence="1" type="ORF">CLO192961_LOCUS299347</name>
</gene>
<protein>
    <submittedName>
        <fullName evidence="1">Uncharacterized protein</fullName>
    </submittedName>
</protein>
<comment type="caution">
    <text evidence="1">The sequence shown here is derived from an EMBL/GenBank/DDBJ whole genome shotgun (WGS) entry which is preliminary data.</text>
</comment>
<proteinExistence type="predicted"/>
<dbReference type="EMBL" id="CABFNS010000829">
    <property type="protein sequence ID" value="VUC31103.1"/>
    <property type="molecule type" value="Genomic_DNA"/>
</dbReference>
<keyword evidence="2" id="KW-1185">Reference proteome</keyword>
<organism evidence="1 2">
    <name type="scientific">Bionectria ochroleuca</name>
    <name type="common">Gliocladium roseum</name>
    <dbReference type="NCBI Taxonomy" id="29856"/>
    <lineage>
        <taxon>Eukaryota</taxon>
        <taxon>Fungi</taxon>
        <taxon>Dikarya</taxon>
        <taxon>Ascomycota</taxon>
        <taxon>Pezizomycotina</taxon>
        <taxon>Sordariomycetes</taxon>
        <taxon>Hypocreomycetidae</taxon>
        <taxon>Hypocreales</taxon>
        <taxon>Bionectriaceae</taxon>
        <taxon>Clonostachys</taxon>
    </lineage>
</organism>
<reference evidence="1 2" key="1">
    <citation type="submission" date="2019-06" db="EMBL/GenBank/DDBJ databases">
        <authorList>
            <person name="Broberg M."/>
        </authorList>
    </citation>
    <scope>NUCLEOTIDE SEQUENCE [LARGE SCALE GENOMIC DNA]</scope>
</reference>
<sequence>MNFTREVAEVLDKLGIQLSKEQSKEVATDTLSTEPNEGYPDQPIALVYRSYKYAPQQPRFTLLIRAIWTSSSAETWEDAVRAIKLLTDHHLRAQALDVEAVDVEMIATQIVSQLNPGLDLERSVSKENYERMCDEIEEAWDSNSATEQFWLTFITPPERDGRYEMKEKDFVLYFSNDLKAALLPPIAAKFREILAPFGLHLDLMPSHWELFGCHGTKVEIL</sequence>
<name>A0ABY6UIX8_BIOOC</name>
<evidence type="ECO:0000313" key="1">
    <source>
        <dbReference type="EMBL" id="VUC31103.1"/>
    </source>
</evidence>
<accession>A0ABY6UIX8</accession>
<dbReference type="Proteomes" id="UP000766486">
    <property type="component" value="Unassembled WGS sequence"/>
</dbReference>
<evidence type="ECO:0000313" key="2">
    <source>
        <dbReference type="Proteomes" id="UP000766486"/>
    </source>
</evidence>